<proteinExistence type="predicted"/>
<sequence>MQRYEKNIEGQKISRKSEKRHYTAITIILPSQILYDNRLVYSVTIIIFVPRYKNYLHAEK</sequence>
<gene>
    <name evidence="1" type="ORF">HMPREF0658_1945</name>
</gene>
<reference evidence="1" key="1">
    <citation type="submission" date="2010-07" db="EMBL/GenBank/DDBJ databases">
        <authorList>
            <person name="Muzny D."/>
            <person name="Qin X."/>
            <person name="Deng J."/>
            <person name="Jiang H."/>
            <person name="Liu Y."/>
            <person name="Qu J."/>
            <person name="Song X.-Z."/>
            <person name="Zhang L."/>
            <person name="Thornton R."/>
            <person name="Coyle M."/>
            <person name="Francisco L."/>
            <person name="Jackson L."/>
            <person name="Javaid M."/>
            <person name="Korchina V."/>
            <person name="Kovar C."/>
            <person name="Mata R."/>
            <person name="Mathew T."/>
            <person name="Ngo R."/>
            <person name="Nguyen L."/>
            <person name="Nguyen N."/>
            <person name="Okwuonu G."/>
            <person name="Ongeri F."/>
            <person name="Pham C."/>
            <person name="Simmons D."/>
            <person name="Wilczek-Boney K."/>
            <person name="Hale W."/>
            <person name="Jakkamsetti A."/>
            <person name="Pham P."/>
            <person name="Ruth R."/>
            <person name="San Lucas F."/>
            <person name="Warren J."/>
            <person name="Zhang J."/>
            <person name="Zhao Z."/>
            <person name="Zhou C."/>
            <person name="Zhu D."/>
            <person name="Lee S."/>
            <person name="Bess C."/>
            <person name="Blankenburg K."/>
            <person name="Forbes L."/>
            <person name="Fu Q."/>
            <person name="Gubbala S."/>
            <person name="Hirani K."/>
            <person name="Jayaseelan J.C."/>
            <person name="Lara F."/>
            <person name="Munidasa M."/>
            <person name="Palculict T."/>
            <person name="Patil S."/>
            <person name="Pu L.-L."/>
            <person name="Saada N."/>
            <person name="Tang L."/>
            <person name="Weissenberger G."/>
            <person name="Zhu Y."/>
            <person name="Hemphill L."/>
            <person name="Shang Y."/>
            <person name="Youmans B."/>
            <person name="Ayvaz T."/>
            <person name="Ross M."/>
            <person name="Santibanez J."/>
            <person name="Aqrawi P."/>
            <person name="Gross S."/>
            <person name="Joshi V."/>
            <person name="Fowler G."/>
            <person name="Nazareth L."/>
            <person name="Reid J."/>
            <person name="Worley K."/>
            <person name="Petrosino J."/>
            <person name="Highlander S."/>
            <person name="Gibbs R."/>
        </authorList>
    </citation>
    <scope>NUCLEOTIDE SEQUENCE [LARGE SCALE GENOMIC DNA]</scope>
    <source>
        <strain evidence="1">DSM 16973</strain>
    </source>
</reference>
<dbReference type="AlphaFoldDB" id="E0NUU0"/>
<dbReference type="EMBL" id="AEEI01000054">
    <property type="protein sequence ID" value="EFM01095.1"/>
    <property type="molecule type" value="Genomic_DNA"/>
</dbReference>
<keyword evidence="2" id="KW-1185">Reference proteome</keyword>
<dbReference type="Proteomes" id="UP000004394">
    <property type="component" value="Unassembled WGS sequence"/>
</dbReference>
<evidence type="ECO:0000313" key="1">
    <source>
        <dbReference type="EMBL" id="EFM01095.1"/>
    </source>
</evidence>
<name>E0NUU0_9BACT</name>
<protein>
    <submittedName>
        <fullName evidence="1">Uncharacterized protein</fullName>
    </submittedName>
</protein>
<organism evidence="1 2">
    <name type="scientific">Hoylesella marshii DSM 16973 = JCM 13450</name>
    <dbReference type="NCBI Taxonomy" id="862515"/>
    <lineage>
        <taxon>Bacteria</taxon>
        <taxon>Pseudomonadati</taxon>
        <taxon>Bacteroidota</taxon>
        <taxon>Bacteroidia</taxon>
        <taxon>Bacteroidales</taxon>
        <taxon>Prevotellaceae</taxon>
        <taxon>Hoylesella</taxon>
    </lineage>
</organism>
<dbReference type="STRING" id="862515.HMPREF0658_1945"/>
<accession>E0NUU0</accession>
<evidence type="ECO:0000313" key="2">
    <source>
        <dbReference type="Proteomes" id="UP000004394"/>
    </source>
</evidence>
<dbReference type="BioCyc" id="PMAR862515-HMP:GMOO-1971-MONOMER"/>
<dbReference type="HOGENOM" id="CLU_2937821_0_0_10"/>
<comment type="caution">
    <text evidence="1">The sequence shown here is derived from an EMBL/GenBank/DDBJ whole genome shotgun (WGS) entry which is preliminary data.</text>
</comment>